<reference evidence="2 3" key="1">
    <citation type="journal article" date="2019" name="Int. J. Syst. Evol. Microbiol.">
        <title>The Global Catalogue of Microorganisms (GCM) 10K type strain sequencing project: providing services to taxonomists for standard genome sequencing and annotation.</title>
        <authorList>
            <consortium name="The Broad Institute Genomics Platform"/>
            <consortium name="The Broad Institute Genome Sequencing Center for Infectious Disease"/>
            <person name="Wu L."/>
            <person name="Ma J."/>
        </authorList>
    </citation>
    <scope>NUCLEOTIDE SEQUENCE [LARGE SCALE GENOMIC DNA]</scope>
    <source>
        <strain evidence="2 3">CGMCC 1.12553</strain>
    </source>
</reference>
<dbReference type="AlphaFoldDB" id="A0ABD5PD20"/>
<dbReference type="Proteomes" id="UP001595921">
    <property type="component" value="Unassembled WGS sequence"/>
</dbReference>
<sequence>MQRTGVALLALLLVLSAVPLVGPALAVPEARLTVGDVTVVPGTPVTGAPVTVEATVRNSPGSPSAVTVDEVFLRAQNGDRLAEATDLGALSPGDTLVAPLTATFDAPGARSLTVVVVGTDANDEAVRVTRPVTVAVERAPPLVELGVGTGAGAATGVGGADRLVAGVDNRVSLTVSNPTAEPLRNVVVSVAPDAGTAVDARRTVAALDAGAAETLNVTVRPAADATELVATVDYTTARGTGATATQSRSVVVDPLRDDVGVRVEPATTAMTGEADPTGGLGGLLGGGGAAGLAGTATEDEGDDTGDRVDVTVTNFGNAPITDVVVTPRAGGTGEADEVGSRYAVDGPLAPGESDTVTVTLGGLAAGDVRFEATYRVADGSGGADGSDGAPRTAVGTYDYRPGVGEVVLTGLNVTTAADGTVRIDGNAGNTGERSVTGVVVAVGEAPGVAPAYPSRDYFVGSVEGSEFAPFELTATVDEGVDEVPIRVAYTVDGERVEREATVPYVADDRGTPRAGLLGLLGGGRNAGIVLGAAVALGIGAVAFGVVARRGR</sequence>
<dbReference type="PANTHER" id="PTHR35902:SF6">
    <property type="entry name" value="CONSERVED WITHIN P. AEROPHILUM"/>
    <property type="match status" value="1"/>
</dbReference>
<accession>A0ABD5PD20</accession>
<evidence type="ECO:0000313" key="2">
    <source>
        <dbReference type="EMBL" id="MFC4358618.1"/>
    </source>
</evidence>
<keyword evidence="1" id="KW-1133">Transmembrane helix</keyword>
<dbReference type="Gene3D" id="2.60.40.10">
    <property type="entry name" value="Immunoglobulins"/>
    <property type="match status" value="2"/>
</dbReference>
<organism evidence="2 3">
    <name type="scientific">Halobium salinum</name>
    <dbReference type="NCBI Taxonomy" id="1364940"/>
    <lineage>
        <taxon>Archaea</taxon>
        <taxon>Methanobacteriati</taxon>
        <taxon>Methanobacteriota</taxon>
        <taxon>Stenosarchaea group</taxon>
        <taxon>Halobacteria</taxon>
        <taxon>Halobacteriales</taxon>
        <taxon>Haloferacaceae</taxon>
        <taxon>Halobium</taxon>
    </lineage>
</organism>
<keyword evidence="3" id="KW-1185">Reference proteome</keyword>
<dbReference type="PANTHER" id="PTHR35902">
    <property type="entry name" value="S-LAYER DOMAIN-LIKE PROTEIN-RELATED"/>
    <property type="match status" value="1"/>
</dbReference>
<gene>
    <name evidence="2" type="ORF">ACFO0N_11770</name>
</gene>
<keyword evidence="1" id="KW-0812">Transmembrane</keyword>
<feature type="transmembrane region" description="Helical" evidence="1">
    <location>
        <begin position="526"/>
        <end position="547"/>
    </location>
</feature>
<comment type="caution">
    <text evidence="2">The sequence shown here is derived from an EMBL/GenBank/DDBJ whole genome shotgun (WGS) entry which is preliminary data.</text>
</comment>
<name>A0ABD5PD20_9EURY</name>
<evidence type="ECO:0008006" key="4">
    <source>
        <dbReference type="Google" id="ProtNLM"/>
    </source>
</evidence>
<dbReference type="InterPro" id="IPR013783">
    <property type="entry name" value="Ig-like_fold"/>
</dbReference>
<keyword evidence="1" id="KW-0472">Membrane</keyword>
<evidence type="ECO:0000256" key="1">
    <source>
        <dbReference type="SAM" id="Phobius"/>
    </source>
</evidence>
<proteinExistence type="predicted"/>
<dbReference type="RefSeq" id="WP_267623599.1">
    <property type="nucleotide sequence ID" value="NZ_JAODIW010000008.1"/>
</dbReference>
<dbReference type="EMBL" id="JBHSDS010000006">
    <property type="protein sequence ID" value="MFC4358618.1"/>
    <property type="molecule type" value="Genomic_DNA"/>
</dbReference>
<evidence type="ECO:0000313" key="3">
    <source>
        <dbReference type="Proteomes" id="UP001595921"/>
    </source>
</evidence>
<protein>
    <recommendedName>
        <fullName evidence="4">CARDB domain-containing protein</fullName>
    </recommendedName>
</protein>